<dbReference type="InterPro" id="IPR002678">
    <property type="entry name" value="DUF34/NIF3"/>
</dbReference>
<dbReference type="NCBIfam" id="TIGR00486">
    <property type="entry name" value="YbgI_SA1388"/>
    <property type="match status" value="1"/>
</dbReference>
<evidence type="ECO:0000256" key="1">
    <source>
        <dbReference type="ARBA" id="ARBA00006964"/>
    </source>
</evidence>
<dbReference type="InterPro" id="IPR015867">
    <property type="entry name" value="N-reg_PII/ATP_PRibTrfase_C"/>
</dbReference>
<dbReference type="Gene3D" id="3.40.1390.30">
    <property type="entry name" value="NIF3 (NGG1p interacting factor 3)-like"/>
    <property type="match status" value="1"/>
</dbReference>
<comment type="similarity">
    <text evidence="1 5">Belongs to the GTP cyclohydrolase I type 2/NIF3 family.</text>
</comment>
<dbReference type="PANTHER" id="PTHR13799">
    <property type="entry name" value="NGG1 INTERACTING FACTOR 3"/>
    <property type="match status" value="1"/>
</dbReference>
<feature type="binding site" evidence="6">
    <location>
        <position position="65"/>
    </location>
    <ligand>
        <name>a divalent metal cation</name>
        <dbReference type="ChEBI" id="CHEBI:60240"/>
        <label>1</label>
    </ligand>
</feature>
<dbReference type="InterPro" id="IPR017221">
    <property type="entry name" value="DUF34/NIF3_bac"/>
</dbReference>
<dbReference type="PIRSF" id="PIRSF037489">
    <property type="entry name" value="UCP037489_NIF3_YqfO"/>
    <property type="match status" value="1"/>
</dbReference>
<evidence type="ECO:0000313" key="8">
    <source>
        <dbReference type="Proteomes" id="UP000199438"/>
    </source>
</evidence>
<dbReference type="FunFam" id="3.40.1390.30:FF:000001">
    <property type="entry name" value="GTP cyclohydrolase 1 type 2"/>
    <property type="match status" value="1"/>
</dbReference>
<evidence type="ECO:0000256" key="5">
    <source>
        <dbReference type="PIRNR" id="PIRNR037489"/>
    </source>
</evidence>
<feature type="binding site" evidence="6">
    <location>
        <position position="331"/>
    </location>
    <ligand>
        <name>a divalent metal cation</name>
        <dbReference type="ChEBI" id="CHEBI:60240"/>
        <label>1</label>
    </ligand>
</feature>
<dbReference type="PANTHER" id="PTHR13799:SF14">
    <property type="entry name" value="GTP CYCLOHYDROLASE 1 TYPE 2 HOMOLOG"/>
    <property type="match status" value="1"/>
</dbReference>
<sequence>MIIQDIIKEIEAFAPLNYAEDFDNVGLLVGDKNDEVTRALITLDTLEATVDEAIAKKCNLIVSFHPIIFSGLKKITGRNYVERVVLKAIKNDIAIYAIHTALDNQHKGVNDMICEKIGLVHRQILIPKKNSIKKLLTFVPKKDAEKVRKAIFDVGGGSIGNYDNCSFNVNGQGSFKGNEASNPVIGERGNIHFEEETQIGITFPAHVEGNILNALFSSHPYEEVAYEITSLENTNQHLGMGMIGELEEPQDEKTFLKHIKSTFKTGCVRHSALLEKPIKKVAVLGGSGAFAIENAKKAGADMYITADLKYHDFYKAEQNIVLADIGHYESEQFTKNLLYSFLTKKFSNFALILAETNSNPIKYI</sequence>
<feature type="binding site" evidence="6">
    <location>
        <position position="327"/>
    </location>
    <ligand>
        <name>a divalent metal cation</name>
        <dbReference type="ChEBI" id="CHEBI:60240"/>
        <label>1</label>
    </ligand>
</feature>
<accession>A0A1I1JUA4</accession>
<protein>
    <recommendedName>
        <fullName evidence="3 5">GTP cyclohydrolase 1 type 2 homolog</fullName>
    </recommendedName>
</protein>
<evidence type="ECO:0000256" key="3">
    <source>
        <dbReference type="ARBA" id="ARBA00022112"/>
    </source>
</evidence>
<dbReference type="GO" id="GO:0005737">
    <property type="term" value="C:cytoplasm"/>
    <property type="evidence" value="ECO:0007669"/>
    <property type="project" value="TreeGrafter"/>
</dbReference>
<gene>
    <name evidence="7" type="ORF">SAMN04487907_10558</name>
</gene>
<proteinExistence type="inferred from homology"/>
<dbReference type="GO" id="GO:0046872">
    <property type="term" value="F:metal ion binding"/>
    <property type="evidence" value="ECO:0007669"/>
    <property type="project" value="UniProtKB-UniRule"/>
</dbReference>
<dbReference type="OrthoDB" id="9792792at2"/>
<evidence type="ECO:0000313" key="7">
    <source>
        <dbReference type="EMBL" id="SFC51542.1"/>
    </source>
</evidence>
<dbReference type="EMBL" id="FOKV01000005">
    <property type="protein sequence ID" value="SFC51542.1"/>
    <property type="molecule type" value="Genomic_DNA"/>
</dbReference>
<comment type="subunit">
    <text evidence="2">Homohexamer.</text>
</comment>
<evidence type="ECO:0000256" key="2">
    <source>
        <dbReference type="ARBA" id="ARBA00011643"/>
    </source>
</evidence>
<feature type="binding site" evidence="6">
    <location>
        <position position="103"/>
    </location>
    <ligand>
        <name>a divalent metal cation</name>
        <dbReference type="ChEBI" id="CHEBI:60240"/>
        <label>1</label>
    </ligand>
</feature>
<name>A0A1I1JUA4_9FLAO</name>
<dbReference type="STRING" id="1334022.SAMN04487907_10558"/>
<dbReference type="Proteomes" id="UP000199438">
    <property type="component" value="Unassembled WGS sequence"/>
</dbReference>
<evidence type="ECO:0000256" key="6">
    <source>
        <dbReference type="PIRSR" id="PIRSR602678-1"/>
    </source>
</evidence>
<dbReference type="InterPro" id="IPR036069">
    <property type="entry name" value="DUF34/NIF3_sf"/>
</dbReference>
<evidence type="ECO:0000256" key="4">
    <source>
        <dbReference type="ARBA" id="ARBA00022723"/>
    </source>
</evidence>
<dbReference type="SUPFAM" id="SSF102705">
    <property type="entry name" value="NIF3 (NGG1p interacting factor 3)-like"/>
    <property type="match status" value="1"/>
</dbReference>
<dbReference type="Gene3D" id="3.30.70.120">
    <property type="match status" value="1"/>
</dbReference>
<keyword evidence="8" id="KW-1185">Reference proteome</keyword>
<reference evidence="8" key="1">
    <citation type="submission" date="2016-10" db="EMBL/GenBank/DDBJ databases">
        <authorList>
            <person name="Varghese N."/>
            <person name="Submissions S."/>
        </authorList>
    </citation>
    <scope>NUCLEOTIDE SEQUENCE [LARGE SCALE GENOMIC DNA]</scope>
    <source>
        <strain evidence="8">DSM 24499</strain>
    </source>
</reference>
<keyword evidence="4 5" id="KW-0479">Metal-binding</keyword>
<dbReference type="Pfam" id="PF01784">
    <property type="entry name" value="DUF34_NIF3"/>
    <property type="match status" value="1"/>
</dbReference>
<dbReference type="AlphaFoldDB" id="A0A1I1JUA4"/>
<organism evidence="7 8">
    <name type="scientific">Zunongwangia mangrovi</name>
    <dbReference type="NCBI Taxonomy" id="1334022"/>
    <lineage>
        <taxon>Bacteria</taxon>
        <taxon>Pseudomonadati</taxon>
        <taxon>Bacteroidota</taxon>
        <taxon>Flavobacteriia</taxon>
        <taxon>Flavobacteriales</taxon>
        <taxon>Flavobacteriaceae</taxon>
        <taxon>Zunongwangia</taxon>
    </lineage>
</organism>
<dbReference type="RefSeq" id="WP_092542980.1">
    <property type="nucleotide sequence ID" value="NZ_FOKV01000005.1"/>
</dbReference>